<accession>A0A0H4WWV7</accession>
<organism evidence="1 2">
    <name type="scientific">Pseudomyxococcus hansupus</name>
    <dbReference type="NCBI Taxonomy" id="1297742"/>
    <lineage>
        <taxon>Bacteria</taxon>
        <taxon>Pseudomonadati</taxon>
        <taxon>Myxococcota</taxon>
        <taxon>Myxococcia</taxon>
        <taxon>Myxococcales</taxon>
        <taxon>Cystobacterineae</taxon>
        <taxon>Myxococcaceae</taxon>
        <taxon>Pseudomyxococcus</taxon>
    </lineage>
</organism>
<dbReference type="eggNOG" id="COG4447">
    <property type="taxonomic scope" value="Bacteria"/>
</dbReference>
<evidence type="ECO:0000313" key="1">
    <source>
        <dbReference type="EMBL" id="AKQ66093.1"/>
    </source>
</evidence>
<dbReference type="EMBL" id="CP012109">
    <property type="protein sequence ID" value="AKQ66093.1"/>
    <property type="molecule type" value="Genomic_DNA"/>
</dbReference>
<dbReference type="Pfam" id="PF11617">
    <property type="entry name" value="Cu-binding_MopE"/>
    <property type="match status" value="3"/>
</dbReference>
<evidence type="ECO:0000313" key="2">
    <source>
        <dbReference type="Proteomes" id="UP000009026"/>
    </source>
</evidence>
<keyword evidence="2" id="KW-1185">Reference proteome</keyword>
<dbReference type="PATRIC" id="fig|1297742.4.peg.3029"/>
<protein>
    <submittedName>
        <fullName evidence="1">BNR repeat domain protein</fullName>
    </submittedName>
</protein>
<dbReference type="STRING" id="1297742.A176_003005"/>
<dbReference type="Proteomes" id="UP000009026">
    <property type="component" value="Chromosome"/>
</dbReference>
<gene>
    <name evidence="1" type="ORF">A176_003005</name>
</gene>
<dbReference type="AlphaFoldDB" id="A0A0H4WWV7"/>
<proteinExistence type="predicted"/>
<reference evidence="1 2" key="1">
    <citation type="journal article" date="2016" name="PLoS ONE">
        <title>Complete Genome Sequence and Comparative Genomics of a Novel Myxobacterium Myxococcus hansupus.</title>
        <authorList>
            <person name="Sharma G."/>
            <person name="Narwani T."/>
            <person name="Subramanian S."/>
        </authorList>
    </citation>
    <scope>NUCLEOTIDE SEQUENCE [LARGE SCALE GENOMIC DNA]</scope>
    <source>
        <strain evidence="2">mixupus</strain>
    </source>
</reference>
<name>A0A0H4WWV7_9BACT</name>
<dbReference type="KEGG" id="mym:A176_003005"/>
<sequence length="644" mass="67752">MVMASVSGCKKEETPPQAGAIRALVSYATFRPACLTLSITDVADPTRTESTDVRVDPNARSDIRTVAIIGREGWSRNLRLVASAHERSCNGPLVALQEVTAQVPEVGTTDVMLALRADDLDDDGYVSAEGQYPGSDCDDTNPDIHPGATELCDGVDNNCVNGEADAPGGATYYRDVDGDGFGDPFALPSLSCIPPEGYVLESGDCNDRDPNVFPQPLELRCDNRDDNCDGQVDNAPFDVGTACMTAQNCGGTRQCTPDQLAAVCSSAEQPVEWFIDEDGDGRAGTSVGLWCANPPGENAVTERTDCDESSRYVFNGATEVCDRMDNDCDGQVDEHIASCDPAAWTSNSDSPNDTQWRAVAPYSGNRGWLAGDASRLAHVDGNTVTLVTGCPGIWRSAWTTNDGRVFLGSSAGTFTTRRATDTAPCVDVAGPGAAQINGIVGFENGNTVTLYAVDSEGRIIRWTHVEGAPTQAAPVLLQQVVSNLRAIDGTTPGTLFAAGTEVVGGSSRPVVWRGPADGGSTWTHENLGTLPSGGFLRSIRALSATRVVAAGDTGLLMELNGTTWTVKPRLTLESMATADIRAMVAFGSKAIYAVSSGSNAIHFFNGETWSSSAPPSHTTHTLGATGPTDIWAAGSTGVLLRWQP</sequence>
<dbReference type="InterPro" id="IPR021655">
    <property type="entry name" value="Put_metal-bd"/>
</dbReference>